<dbReference type="AlphaFoldDB" id="A0A4Y2JEL3"/>
<evidence type="ECO:0000313" key="2">
    <source>
        <dbReference type="EMBL" id="GBM87899.1"/>
    </source>
</evidence>
<gene>
    <name evidence="2" type="ORF">AVEN_31625_1</name>
</gene>
<dbReference type="EMBL" id="BGPR01003418">
    <property type="protein sequence ID" value="GBM87899.1"/>
    <property type="molecule type" value="Genomic_DNA"/>
</dbReference>
<proteinExistence type="predicted"/>
<protein>
    <submittedName>
        <fullName evidence="2">Uncharacterized protein</fullName>
    </submittedName>
</protein>
<sequence length="101" mass="11238">MGCPGGQDPVSECCTPRRGKFSDPFKKLAIQLGYKSRSLENLRGSSFRPSPCTAGSPPPVEDTLLSRRADSNATPAFKQCLLLPVWYTCRVHKWKSPKQNR</sequence>
<reference evidence="2 3" key="1">
    <citation type="journal article" date="2019" name="Sci. Rep.">
        <title>Orb-weaving spider Araneus ventricosus genome elucidates the spidroin gene catalogue.</title>
        <authorList>
            <person name="Kono N."/>
            <person name="Nakamura H."/>
            <person name="Ohtoshi R."/>
            <person name="Moran D.A.P."/>
            <person name="Shinohara A."/>
            <person name="Yoshida Y."/>
            <person name="Fujiwara M."/>
            <person name="Mori M."/>
            <person name="Tomita M."/>
            <person name="Arakawa K."/>
        </authorList>
    </citation>
    <scope>NUCLEOTIDE SEQUENCE [LARGE SCALE GENOMIC DNA]</scope>
</reference>
<keyword evidence="3" id="KW-1185">Reference proteome</keyword>
<organism evidence="2 3">
    <name type="scientific">Araneus ventricosus</name>
    <name type="common">Orbweaver spider</name>
    <name type="synonym">Epeira ventricosa</name>
    <dbReference type="NCBI Taxonomy" id="182803"/>
    <lineage>
        <taxon>Eukaryota</taxon>
        <taxon>Metazoa</taxon>
        <taxon>Ecdysozoa</taxon>
        <taxon>Arthropoda</taxon>
        <taxon>Chelicerata</taxon>
        <taxon>Arachnida</taxon>
        <taxon>Araneae</taxon>
        <taxon>Araneomorphae</taxon>
        <taxon>Entelegynae</taxon>
        <taxon>Araneoidea</taxon>
        <taxon>Araneidae</taxon>
        <taxon>Araneus</taxon>
    </lineage>
</organism>
<dbReference type="Proteomes" id="UP000499080">
    <property type="component" value="Unassembled WGS sequence"/>
</dbReference>
<evidence type="ECO:0000313" key="3">
    <source>
        <dbReference type="Proteomes" id="UP000499080"/>
    </source>
</evidence>
<accession>A0A4Y2JEL3</accession>
<name>A0A4Y2JEL3_ARAVE</name>
<feature type="region of interest" description="Disordered" evidence="1">
    <location>
        <begin position="41"/>
        <end position="64"/>
    </location>
</feature>
<comment type="caution">
    <text evidence="2">The sequence shown here is derived from an EMBL/GenBank/DDBJ whole genome shotgun (WGS) entry which is preliminary data.</text>
</comment>
<evidence type="ECO:0000256" key="1">
    <source>
        <dbReference type="SAM" id="MobiDB-lite"/>
    </source>
</evidence>